<proteinExistence type="predicted"/>
<dbReference type="Pfam" id="PF02129">
    <property type="entry name" value="Peptidase_S15"/>
    <property type="match status" value="1"/>
</dbReference>
<evidence type="ECO:0000259" key="2">
    <source>
        <dbReference type="Pfam" id="PF02129"/>
    </source>
</evidence>
<dbReference type="Proteomes" id="UP000324233">
    <property type="component" value="Chromosome"/>
</dbReference>
<feature type="region of interest" description="Disordered" evidence="1">
    <location>
        <begin position="22"/>
        <end position="44"/>
    </location>
</feature>
<dbReference type="SUPFAM" id="SSF53474">
    <property type="entry name" value="alpha/beta-Hydrolases"/>
    <property type="match status" value="1"/>
</dbReference>
<keyword evidence="4" id="KW-1185">Reference proteome</keyword>
<reference evidence="3 4" key="1">
    <citation type="submission" date="2019-08" db="EMBL/GenBank/DDBJ databases">
        <title>Deep-cultivation of Planctomycetes and their phenomic and genomic characterization uncovers novel biology.</title>
        <authorList>
            <person name="Wiegand S."/>
            <person name="Jogler M."/>
            <person name="Boedeker C."/>
            <person name="Pinto D."/>
            <person name="Vollmers J."/>
            <person name="Rivas-Marin E."/>
            <person name="Kohn T."/>
            <person name="Peeters S.H."/>
            <person name="Heuer A."/>
            <person name="Rast P."/>
            <person name="Oberbeckmann S."/>
            <person name="Bunk B."/>
            <person name="Jeske O."/>
            <person name="Meyerdierks A."/>
            <person name="Storesund J.E."/>
            <person name="Kallscheuer N."/>
            <person name="Luecker S."/>
            <person name="Lage O.M."/>
            <person name="Pohl T."/>
            <person name="Merkel B.J."/>
            <person name="Hornburger P."/>
            <person name="Mueller R.-W."/>
            <person name="Bruemmer F."/>
            <person name="Labrenz M."/>
            <person name="Spormann A.M."/>
            <person name="Op den Camp H."/>
            <person name="Overmann J."/>
            <person name="Amann R."/>
            <person name="Jetten M.S.M."/>
            <person name="Mascher T."/>
            <person name="Medema M.H."/>
            <person name="Devos D.P."/>
            <person name="Kaster A.-K."/>
            <person name="Ovreas L."/>
            <person name="Rohde M."/>
            <person name="Galperin M.Y."/>
            <person name="Jogler C."/>
        </authorList>
    </citation>
    <scope>NUCLEOTIDE SEQUENCE [LARGE SCALE GENOMIC DNA]</scope>
    <source>
        <strain evidence="3 4">OJF2</strain>
    </source>
</reference>
<protein>
    <submittedName>
        <fullName evidence="3">Alpha/beta hydrolase family protein</fullName>
    </submittedName>
</protein>
<evidence type="ECO:0000313" key="3">
    <source>
        <dbReference type="EMBL" id="QEH31789.1"/>
    </source>
</evidence>
<keyword evidence="3" id="KW-0378">Hydrolase</keyword>
<dbReference type="Gene3D" id="3.40.50.1820">
    <property type="entry name" value="alpha/beta hydrolase"/>
    <property type="match status" value="1"/>
</dbReference>
<dbReference type="PANTHER" id="PTHR43265:SF1">
    <property type="entry name" value="ESTERASE ESTD"/>
    <property type="match status" value="1"/>
</dbReference>
<gene>
    <name evidence="3" type="ORF">OJF2_02540</name>
</gene>
<organism evidence="3 4">
    <name type="scientific">Aquisphaera giovannonii</name>
    <dbReference type="NCBI Taxonomy" id="406548"/>
    <lineage>
        <taxon>Bacteria</taxon>
        <taxon>Pseudomonadati</taxon>
        <taxon>Planctomycetota</taxon>
        <taxon>Planctomycetia</taxon>
        <taxon>Isosphaerales</taxon>
        <taxon>Isosphaeraceae</taxon>
        <taxon>Aquisphaera</taxon>
    </lineage>
</organism>
<accession>A0A5B9VUK9</accession>
<dbReference type="GO" id="GO:0052689">
    <property type="term" value="F:carboxylic ester hydrolase activity"/>
    <property type="evidence" value="ECO:0007669"/>
    <property type="project" value="TreeGrafter"/>
</dbReference>
<feature type="domain" description="Xaa-Pro dipeptidyl-peptidase-like" evidence="2">
    <location>
        <begin position="273"/>
        <end position="524"/>
    </location>
</feature>
<dbReference type="KEGG" id="agv:OJF2_02540"/>
<name>A0A5B9VUK9_9BACT</name>
<dbReference type="InterPro" id="IPR000383">
    <property type="entry name" value="Xaa-Pro-like_dom"/>
</dbReference>
<dbReference type="AlphaFoldDB" id="A0A5B9VUK9"/>
<dbReference type="PANTHER" id="PTHR43265">
    <property type="entry name" value="ESTERASE ESTD"/>
    <property type="match status" value="1"/>
</dbReference>
<sequence length="596" mass="63741">MSTLPRSWITPLALCAAAALTPPAPGQEKGQPRPAPDDVAHWQGTMKAGPREVTLVLNIRRDDKGVIRSATMDSPDEGLEGLALDSFKLADGKLSFGLKISGAKYEGKLSEDGKEAVGTWSQRGAKLPLTFRPTKAPKPVPKIVGPEQLWEGKLELGGGLKLRLVFHVGKAADGTPIAKMDSPDQGAKGLKVDSVAVDKASLKFELKALQGTYEGKLNADGTEAEGTWTQFGAKYPLNLKKTEKASETRRPQTPKGPFPYKSIDVSYMNKAGGVTLAGTLTVPQGAGPFPAALFITGSGAQDRDETLFEHRPFLVLADALAKRGVAALRVDDRGVGGSTGDTLKSTAEDTVGDVLAGIEFLKSRKEVDPARIGLVGHSEGGIIAPMVAARSKDVAFIVLMAGTGLPGDEIVYLQGRAILKNLGADEATQERTTELQRQLFGIVRAEKDEEAADAKVHAAMKAYLGTLPEDQRKAAEASEGVMETRLKLVRTPWFRDFMDRDPRPILAKVACPVLALIGEKDLQVPPKENLAEIEKALKSGGNTRFTARELPGLNHLFQTCKTGSLSEYNELEETLAPTAIATITDWIAETTAAKAR</sequence>
<evidence type="ECO:0000313" key="4">
    <source>
        <dbReference type="Proteomes" id="UP000324233"/>
    </source>
</evidence>
<dbReference type="InterPro" id="IPR029058">
    <property type="entry name" value="AB_hydrolase_fold"/>
</dbReference>
<dbReference type="InterPro" id="IPR053145">
    <property type="entry name" value="AB_hydrolase_Est10"/>
</dbReference>
<dbReference type="EMBL" id="CP042997">
    <property type="protein sequence ID" value="QEH31789.1"/>
    <property type="molecule type" value="Genomic_DNA"/>
</dbReference>
<dbReference type="RefSeq" id="WP_246196352.1">
    <property type="nucleotide sequence ID" value="NZ_CP042997.1"/>
</dbReference>
<evidence type="ECO:0000256" key="1">
    <source>
        <dbReference type="SAM" id="MobiDB-lite"/>
    </source>
</evidence>